<evidence type="ECO:0000313" key="1">
    <source>
        <dbReference type="EMBL" id="KAA6315735.1"/>
    </source>
</evidence>
<sequence length="35" mass="4188">NIDKIYFRDLILHNYNHGKFYKAPLNTDDVYSKNG</sequence>
<accession>A0A5J4Q1W7</accession>
<dbReference type="AlphaFoldDB" id="A0A5J4Q1W7"/>
<reference evidence="1" key="1">
    <citation type="submission" date="2019-03" db="EMBL/GenBank/DDBJ databases">
        <title>Single cell metagenomics reveals metabolic interactions within the superorganism composed of flagellate Streblomastix strix and complex community of Bacteroidetes bacteria on its surface.</title>
        <authorList>
            <person name="Treitli S.C."/>
            <person name="Kolisko M."/>
            <person name="Husnik F."/>
            <person name="Keeling P."/>
            <person name="Hampl V."/>
        </authorList>
    </citation>
    <scope>NUCLEOTIDE SEQUENCE</scope>
    <source>
        <strain evidence="1">STM</strain>
    </source>
</reference>
<dbReference type="EMBL" id="SNRY01005138">
    <property type="protein sequence ID" value="KAA6315735.1"/>
    <property type="molecule type" value="Genomic_DNA"/>
</dbReference>
<feature type="non-terminal residue" evidence="1">
    <location>
        <position position="1"/>
    </location>
</feature>
<name>A0A5J4Q1W7_9ZZZZ</name>
<organism evidence="1">
    <name type="scientific">termite gut metagenome</name>
    <dbReference type="NCBI Taxonomy" id="433724"/>
    <lineage>
        <taxon>unclassified sequences</taxon>
        <taxon>metagenomes</taxon>
        <taxon>organismal metagenomes</taxon>
    </lineage>
</organism>
<gene>
    <name evidence="1" type="ORF">EZS27_033853</name>
</gene>
<protein>
    <submittedName>
        <fullName evidence="1">Uncharacterized protein</fullName>
    </submittedName>
</protein>
<comment type="caution">
    <text evidence="1">The sequence shown here is derived from an EMBL/GenBank/DDBJ whole genome shotgun (WGS) entry which is preliminary data.</text>
</comment>
<proteinExistence type="predicted"/>